<proteinExistence type="predicted"/>
<gene>
    <name evidence="1" type="ORF">DQG23_24165</name>
</gene>
<dbReference type="RefSeq" id="WP_113033446.1">
    <property type="nucleotide sequence ID" value="NZ_QMFB01000015.1"/>
</dbReference>
<name>A0A329MGT1_9BACL</name>
<dbReference type="AlphaFoldDB" id="A0A329MGT1"/>
<sequence>MTTVMLMLALQEFLKTELAGDAATVPAIHLGALPSKTEANRDAAVFPLIIIRPMEGDSDDEAATAQIKLIFGTQSEDDSGFIDVLNLMERVRILLVRQRIIDKKFRIEPEWKWKFLEEQPEPQWICQALTTWTLPQIRQEVRTL</sequence>
<keyword evidence="2" id="KW-1185">Reference proteome</keyword>
<dbReference type="Proteomes" id="UP000250369">
    <property type="component" value="Unassembled WGS sequence"/>
</dbReference>
<organism evidence="1 2">
    <name type="scientific">Paenibacillus contaminans</name>
    <dbReference type="NCBI Taxonomy" id="450362"/>
    <lineage>
        <taxon>Bacteria</taxon>
        <taxon>Bacillati</taxon>
        <taxon>Bacillota</taxon>
        <taxon>Bacilli</taxon>
        <taxon>Bacillales</taxon>
        <taxon>Paenibacillaceae</taxon>
        <taxon>Paenibacillus</taxon>
    </lineage>
</organism>
<dbReference type="OrthoDB" id="9802878at2"/>
<dbReference type="EMBL" id="QMFB01000015">
    <property type="protein sequence ID" value="RAV18828.1"/>
    <property type="molecule type" value="Genomic_DNA"/>
</dbReference>
<evidence type="ECO:0000313" key="1">
    <source>
        <dbReference type="EMBL" id="RAV18828.1"/>
    </source>
</evidence>
<comment type="caution">
    <text evidence="1">The sequence shown here is derived from an EMBL/GenBank/DDBJ whole genome shotgun (WGS) entry which is preliminary data.</text>
</comment>
<protein>
    <submittedName>
        <fullName evidence="1">Uncharacterized protein</fullName>
    </submittedName>
</protein>
<accession>A0A329MGT1</accession>
<reference evidence="1 2" key="1">
    <citation type="journal article" date="2009" name="Int. J. Syst. Evol. Microbiol.">
        <title>Paenibacillus contaminans sp. nov., isolated from a contaminated laboratory plate.</title>
        <authorList>
            <person name="Chou J.H."/>
            <person name="Lee J.H."/>
            <person name="Lin M.C."/>
            <person name="Chang P.S."/>
            <person name="Arun A.B."/>
            <person name="Young C.C."/>
            <person name="Chen W.M."/>
        </authorList>
    </citation>
    <scope>NUCLEOTIDE SEQUENCE [LARGE SCALE GENOMIC DNA]</scope>
    <source>
        <strain evidence="1 2">CKOBP-6</strain>
    </source>
</reference>
<evidence type="ECO:0000313" key="2">
    <source>
        <dbReference type="Proteomes" id="UP000250369"/>
    </source>
</evidence>